<organism evidence="3 4">
    <name type="scientific">Paenibacillus brevis</name>
    <dbReference type="NCBI Taxonomy" id="2841508"/>
    <lineage>
        <taxon>Bacteria</taxon>
        <taxon>Bacillati</taxon>
        <taxon>Bacillota</taxon>
        <taxon>Bacilli</taxon>
        <taxon>Bacillales</taxon>
        <taxon>Paenibacillaceae</taxon>
        <taxon>Paenibacillus</taxon>
    </lineage>
</organism>
<dbReference type="InterPro" id="IPR024535">
    <property type="entry name" value="RHGA/B-epi-like_pectate_lyase"/>
</dbReference>
<evidence type="ECO:0000313" key="4">
    <source>
        <dbReference type="Proteomes" id="UP000743001"/>
    </source>
</evidence>
<dbReference type="Pfam" id="PF12708">
    <property type="entry name" value="Pect-lyase_RHGA_epim"/>
    <property type="match status" value="2"/>
</dbReference>
<dbReference type="EMBL" id="JAHLQJ010000021">
    <property type="protein sequence ID" value="MBU5674043.1"/>
    <property type="molecule type" value="Genomic_DNA"/>
</dbReference>
<accession>A0ABS6FVG1</accession>
<protein>
    <submittedName>
        <fullName evidence="3">SMP-30/gluconolactonase/LRE family protein</fullName>
    </submittedName>
</protein>
<evidence type="ECO:0000259" key="2">
    <source>
        <dbReference type="Pfam" id="PF12708"/>
    </source>
</evidence>
<dbReference type="InterPro" id="IPR013658">
    <property type="entry name" value="SGL"/>
</dbReference>
<reference evidence="3 4" key="1">
    <citation type="submission" date="2021-06" db="EMBL/GenBank/DDBJ databases">
        <authorList>
            <person name="Sun Q."/>
            <person name="Li D."/>
        </authorList>
    </citation>
    <scope>NUCLEOTIDE SEQUENCE [LARGE SCALE GENOMIC DNA]</scope>
    <source>
        <strain evidence="3 4">MSJ-6</strain>
    </source>
</reference>
<comment type="caution">
    <text evidence="3">The sequence shown here is derived from an EMBL/GenBank/DDBJ whole genome shotgun (WGS) entry which is preliminary data.</text>
</comment>
<dbReference type="Pfam" id="PF08450">
    <property type="entry name" value="SGL"/>
    <property type="match status" value="1"/>
</dbReference>
<proteinExistence type="predicted"/>
<evidence type="ECO:0000313" key="3">
    <source>
        <dbReference type="EMBL" id="MBU5674043.1"/>
    </source>
</evidence>
<feature type="domain" description="Rhamnogalacturonase A/B/Epimerase-like pectate lyase" evidence="2">
    <location>
        <begin position="359"/>
        <end position="479"/>
    </location>
</feature>
<name>A0ABS6FVG1_9BACL</name>
<feature type="domain" description="SMP-30/Gluconolactonase/LRE-like region" evidence="1">
    <location>
        <begin position="876"/>
        <end position="963"/>
    </location>
</feature>
<feature type="domain" description="Rhamnogalacturonase A/B/Epimerase-like pectate lyase" evidence="2">
    <location>
        <begin position="30"/>
        <end position="232"/>
    </location>
</feature>
<dbReference type="RefSeq" id="WP_216480627.1">
    <property type="nucleotide sequence ID" value="NZ_JAHLQJ010000021.1"/>
</dbReference>
<sequence length="974" mass="108402">MTFITVQKGVSVYTERPEDSQAVYLTPDKYPVLGDGIGDDSDSIQQAINSIPFGIVFIPEGRYRITRTIYVPKAVRLIGYGKNRPVILLGENTSGFQTADPEDKGNASYMIWFTDKQPRPGQPVQDANPGTFYSALSNINLVIEDGNPAAVALRTHYAQHGFISHCDIYIGNGKAGIFDAGNEIENVRFFGGEYGIYTTKPSPGWPFLMIDTVFENQKKAAVRTREGGLTIVRMDVVNVPIVIDTDPQYIEKLYMEDCRFDQISGPAIRISHENNAHNQINLRNVHCRQVPVLADFIESGKQVEGAGESYRVSVFTHGNQMDEVTSRPAIRTTLELEKTDGYAEPVRSDIPALPSVACWVNVRTLGAAGDGIADDTAILQSVIDQYPVLYLPQGMYKVTGTLRMKPDTVLIGLNPITTQIVLPDNTETFGGLGKPKALIESSSGGSNILNGIGVDTGGRNPRAVGCKWMAGAHSYMNDIKFMGGHGGLTPTGGFKPVYNANRTADISPELRWDSQYWSLWVTRGGGGVLKDIWTASPYAAAGLYVSDTSTAGRIYAMSVEHHVRHEVKFKNTANWKVYALQMEEEAAESRDCLPLELDRCRQMLFANTYFFRTIWLDNPYPYAAKTWDCEKLEFLNVHNYTQIKYTLDNTLYDVATDTEVRAWELARLQISGNPALRRPIHSFDGIVQKLAGGFEFIDTLCKDSKGNIYFADSRKKQIYQWSVREQVLRVVSNLHHRPLSLACDRNDQLIVVSEYFPPIGATLGGEPEVYTKPEDASGTSYGYWYNVGSTVKVYAIDPEQPEESLQPLPVVPMDSFGPVHKALYPGNRWRDSNDFLVTTVHRPKECYVAPDGVTIIPVTYDLMRSSSLQEAYPGEPFYGLDEYYKRTVAYEVSPEGYLSDPRIFAEKGEHGIARSSDGCIYIADGDIYGYRPDGSLIEELIMPERPAGVIVAGEAQEDLYITARSSLYRVKRPS</sequence>
<gene>
    <name evidence="3" type="ORF">KQJ23_19580</name>
</gene>
<keyword evidence="4" id="KW-1185">Reference proteome</keyword>
<evidence type="ECO:0000259" key="1">
    <source>
        <dbReference type="Pfam" id="PF08450"/>
    </source>
</evidence>
<dbReference type="Proteomes" id="UP000743001">
    <property type="component" value="Unassembled WGS sequence"/>
</dbReference>